<dbReference type="InterPro" id="IPR012338">
    <property type="entry name" value="Beta-lactam/transpept-like"/>
</dbReference>
<dbReference type="SUPFAM" id="SSF56601">
    <property type="entry name" value="beta-lactamase/transpeptidase-like"/>
    <property type="match status" value="1"/>
</dbReference>
<dbReference type="Pfam" id="PF00144">
    <property type="entry name" value="Beta-lactamase"/>
    <property type="match status" value="1"/>
</dbReference>
<reference evidence="3 4" key="1">
    <citation type="submission" date="2020-02" db="EMBL/GenBank/DDBJ databases">
        <title>Genome sequencing for Kineobactrum sp. M2.</title>
        <authorList>
            <person name="Park S.-J."/>
        </authorList>
    </citation>
    <scope>NUCLEOTIDE SEQUENCE [LARGE SCALE GENOMIC DNA]</scope>
    <source>
        <strain evidence="3 4">M2</strain>
    </source>
</reference>
<keyword evidence="1" id="KW-0472">Membrane</keyword>
<name>A0A6C0U0X6_9GAMM</name>
<dbReference type="PANTHER" id="PTHR46825:SF9">
    <property type="entry name" value="BETA-LACTAMASE-RELATED DOMAIN-CONTAINING PROTEIN"/>
    <property type="match status" value="1"/>
</dbReference>
<feature type="transmembrane region" description="Helical" evidence="1">
    <location>
        <begin position="557"/>
        <end position="577"/>
    </location>
</feature>
<dbReference type="Gene3D" id="3.40.710.10">
    <property type="entry name" value="DD-peptidase/beta-lactamase superfamily"/>
    <property type="match status" value="1"/>
</dbReference>
<dbReference type="KEGG" id="kim:G3T16_08550"/>
<evidence type="ECO:0000259" key="2">
    <source>
        <dbReference type="Pfam" id="PF00144"/>
    </source>
</evidence>
<feature type="transmembrane region" description="Helical" evidence="1">
    <location>
        <begin position="584"/>
        <end position="606"/>
    </location>
</feature>
<organism evidence="3 4">
    <name type="scientific">Kineobactrum salinum</name>
    <dbReference type="NCBI Taxonomy" id="2708301"/>
    <lineage>
        <taxon>Bacteria</taxon>
        <taxon>Pseudomonadati</taxon>
        <taxon>Pseudomonadota</taxon>
        <taxon>Gammaproteobacteria</taxon>
        <taxon>Cellvibrionales</taxon>
        <taxon>Halieaceae</taxon>
        <taxon>Kineobactrum</taxon>
    </lineage>
</organism>
<sequence>MTRHLEPAKVKSFVDKTLPRLMEANEIPGATLAITEGCREIVVAGHGFADIEQSVEVDSRKHLFRIASISKLFVWTSVMQLAEQGQLELDADINEYLDFSIPDTFNKPITLWHLLTHTPGFEDTNIGGSARTVEALPTLGEALKAFVPLRVAPPEKYTAYSNYGAALAGYIVERVSGQRFYEYVEENIFGPAGMNHSTFRQPVPDHLIVDMVKGYSREQDGYREGGFEFMKRYPDGAALSTAVDMARFSRAHLMGMSDSVWPGPDTLETMHSHQFSNIPQTAGVALGFIEGLYSGYRTIGHGGDIDYFSSKLYLVPSKNISVFIAFNSDSTGAAKAVFMQRFMDEFFPGSGERWGLQSGERVDDPADEVEGSYVSTRRNHSTIEKLVWPLMTGITIDSIDDRRISVDVAGEEYIYRRHQDGIYVPDDASSTANEELGALIVTVDAASGGRNLYFSRLATFHFEETPSREGLTLHIVLLLGALSLLIIGSFYPVIRLIKSFGGTRAGIAKHEGYVSERLLMYLVPLGAIVAFAFVFGLPQVLTQELIYGASITQRMFFYLPVLLIAILTAILIALFFYARIRSNYPLVIFSATFGALGISILSWQLYIWNMIGSGGIPEI</sequence>
<protein>
    <submittedName>
        <fullName evidence="3">Beta-lactamase family protein</fullName>
    </submittedName>
</protein>
<proteinExistence type="predicted"/>
<gene>
    <name evidence="3" type="ORF">G3T16_08550</name>
</gene>
<dbReference type="InterPro" id="IPR050491">
    <property type="entry name" value="AmpC-like"/>
</dbReference>
<accession>A0A6C0U0X6</accession>
<dbReference type="Proteomes" id="UP000477680">
    <property type="component" value="Chromosome"/>
</dbReference>
<dbReference type="InterPro" id="IPR001466">
    <property type="entry name" value="Beta-lactam-related"/>
</dbReference>
<evidence type="ECO:0000313" key="4">
    <source>
        <dbReference type="Proteomes" id="UP000477680"/>
    </source>
</evidence>
<dbReference type="EMBL" id="CP048711">
    <property type="protein sequence ID" value="QIB65443.1"/>
    <property type="molecule type" value="Genomic_DNA"/>
</dbReference>
<keyword evidence="1" id="KW-1133">Transmembrane helix</keyword>
<dbReference type="AlphaFoldDB" id="A0A6C0U0X6"/>
<keyword evidence="4" id="KW-1185">Reference proteome</keyword>
<feature type="transmembrane region" description="Helical" evidence="1">
    <location>
        <begin position="471"/>
        <end position="497"/>
    </location>
</feature>
<dbReference type="RefSeq" id="WP_163494682.1">
    <property type="nucleotide sequence ID" value="NZ_CP048711.1"/>
</dbReference>
<keyword evidence="1" id="KW-0812">Transmembrane</keyword>
<dbReference type="PANTHER" id="PTHR46825">
    <property type="entry name" value="D-ALANYL-D-ALANINE-CARBOXYPEPTIDASE/ENDOPEPTIDASE AMPH"/>
    <property type="match status" value="1"/>
</dbReference>
<feature type="domain" description="Beta-lactamase-related" evidence="2">
    <location>
        <begin position="14"/>
        <end position="331"/>
    </location>
</feature>
<feature type="transmembrane region" description="Helical" evidence="1">
    <location>
        <begin position="518"/>
        <end position="537"/>
    </location>
</feature>
<evidence type="ECO:0000256" key="1">
    <source>
        <dbReference type="SAM" id="Phobius"/>
    </source>
</evidence>
<evidence type="ECO:0000313" key="3">
    <source>
        <dbReference type="EMBL" id="QIB65443.1"/>
    </source>
</evidence>